<gene>
    <name evidence="2" type="ORF">ASPBRDRAFT_41602</name>
</gene>
<dbReference type="RefSeq" id="XP_067481104.1">
    <property type="nucleotide sequence ID" value="XM_067624605.1"/>
</dbReference>
<dbReference type="VEuPathDB" id="FungiDB:ASPBRDRAFT_41602"/>
<proteinExistence type="predicted"/>
<keyword evidence="3" id="KW-1185">Reference proteome</keyword>
<accession>A0A1L9UQL2</accession>
<evidence type="ECO:0000313" key="2">
    <source>
        <dbReference type="EMBL" id="OJJ73856.1"/>
    </source>
</evidence>
<protein>
    <submittedName>
        <fullName evidence="2">Uncharacterized protein</fullName>
    </submittedName>
</protein>
<sequence>MAYQRRGVTSRPASGQMSSVEGNWGETDNPATGPHLCRRKEHKANGGKLRNEAKTKRVKGQEKVKVEEKGRMNGGEERIKQNNDTS</sequence>
<feature type="compositionally biased region" description="Polar residues" evidence="1">
    <location>
        <begin position="11"/>
        <end position="21"/>
    </location>
</feature>
<dbReference type="GeneID" id="93577093"/>
<evidence type="ECO:0000256" key="1">
    <source>
        <dbReference type="SAM" id="MobiDB-lite"/>
    </source>
</evidence>
<dbReference type="EMBL" id="KV878682">
    <property type="protein sequence ID" value="OJJ73856.1"/>
    <property type="molecule type" value="Genomic_DNA"/>
</dbReference>
<dbReference type="Proteomes" id="UP000184499">
    <property type="component" value="Unassembled WGS sequence"/>
</dbReference>
<dbReference type="AlphaFoldDB" id="A0A1L9UQL2"/>
<organism evidence="2 3">
    <name type="scientific">Aspergillus brasiliensis (strain CBS 101740 / IMI 381727 / IBT 21946)</name>
    <dbReference type="NCBI Taxonomy" id="767769"/>
    <lineage>
        <taxon>Eukaryota</taxon>
        <taxon>Fungi</taxon>
        <taxon>Dikarya</taxon>
        <taxon>Ascomycota</taxon>
        <taxon>Pezizomycotina</taxon>
        <taxon>Eurotiomycetes</taxon>
        <taxon>Eurotiomycetidae</taxon>
        <taxon>Eurotiales</taxon>
        <taxon>Aspergillaceae</taxon>
        <taxon>Aspergillus</taxon>
        <taxon>Aspergillus subgen. Circumdati</taxon>
    </lineage>
</organism>
<feature type="compositionally biased region" description="Basic and acidic residues" evidence="1">
    <location>
        <begin position="49"/>
        <end position="86"/>
    </location>
</feature>
<name>A0A1L9UQL2_ASPBC</name>
<evidence type="ECO:0000313" key="3">
    <source>
        <dbReference type="Proteomes" id="UP000184499"/>
    </source>
</evidence>
<feature type="region of interest" description="Disordered" evidence="1">
    <location>
        <begin position="1"/>
        <end position="86"/>
    </location>
</feature>
<reference evidence="3" key="1">
    <citation type="journal article" date="2017" name="Genome Biol.">
        <title>Comparative genomics reveals high biological diversity and specific adaptations in the industrially and medically important fungal genus Aspergillus.</title>
        <authorList>
            <person name="de Vries R.P."/>
            <person name="Riley R."/>
            <person name="Wiebenga A."/>
            <person name="Aguilar-Osorio G."/>
            <person name="Amillis S."/>
            <person name="Uchima C.A."/>
            <person name="Anderluh G."/>
            <person name="Asadollahi M."/>
            <person name="Askin M."/>
            <person name="Barry K."/>
            <person name="Battaglia E."/>
            <person name="Bayram O."/>
            <person name="Benocci T."/>
            <person name="Braus-Stromeyer S.A."/>
            <person name="Caldana C."/>
            <person name="Canovas D."/>
            <person name="Cerqueira G.C."/>
            <person name="Chen F."/>
            <person name="Chen W."/>
            <person name="Choi C."/>
            <person name="Clum A."/>
            <person name="Dos Santos R.A."/>
            <person name="Damasio A.R."/>
            <person name="Diallinas G."/>
            <person name="Emri T."/>
            <person name="Fekete E."/>
            <person name="Flipphi M."/>
            <person name="Freyberg S."/>
            <person name="Gallo A."/>
            <person name="Gournas C."/>
            <person name="Habgood R."/>
            <person name="Hainaut M."/>
            <person name="Harispe M.L."/>
            <person name="Henrissat B."/>
            <person name="Hilden K.S."/>
            <person name="Hope R."/>
            <person name="Hossain A."/>
            <person name="Karabika E."/>
            <person name="Karaffa L."/>
            <person name="Karanyi Z."/>
            <person name="Krasevec N."/>
            <person name="Kuo A."/>
            <person name="Kusch H."/>
            <person name="LaButti K."/>
            <person name="Lagendijk E.L."/>
            <person name="Lapidus A."/>
            <person name="Levasseur A."/>
            <person name="Lindquist E."/>
            <person name="Lipzen A."/>
            <person name="Logrieco A.F."/>
            <person name="MacCabe A."/>
            <person name="Maekelae M.R."/>
            <person name="Malavazi I."/>
            <person name="Melin P."/>
            <person name="Meyer V."/>
            <person name="Mielnichuk N."/>
            <person name="Miskei M."/>
            <person name="Molnar A.P."/>
            <person name="Mule G."/>
            <person name="Ngan C.Y."/>
            <person name="Orejas M."/>
            <person name="Orosz E."/>
            <person name="Ouedraogo J.P."/>
            <person name="Overkamp K.M."/>
            <person name="Park H.-S."/>
            <person name="Perrone G."/>
            <person name="Piumi F."/>
            <person name="Punt P.J."/>
            <person name="Ram A.F."/>
            <person name="Ramon A."/>
            <person name="Rauscher S."/>
            <person name="Record E."/>
            <person name="Riano-Pachon D.M."/>
            <person name="Robert V."/>
            <person name="Roehrig J."/>
            <person name="Ruller R."/>
            <person name="Salamov A."/>
            <person name="Salih N.S."/>
            <person name="Samson R.A."/>
            <person name="Sandor E."/>
            <person name="Sanguinetti M."/>
            <person name="Schuetze T."/>
            <person name="Sepcic K."/>
            <person name="Shelest E."/>
            <person name="Sherlock G."/>
            <person name="Sophianopoulou V."/>
            <person name="Squina F.M."/>
            <person name="Sun H."/>
            <person name="Susca A."/>
            <person name="Todd R.B."/>
            <person name="Tsang A."/>
            <person name="Unkles S.E."/>
            <person name="van de Wiele N."/>
            <person name="van Rossen-Uffink D."/>
            <person name="Oliveira J.V."/>
            <person name="Vesth T.C."/>
            <person name="Visser J."/>
            <person name="Yu J.-H."/>
            <person name="Zhou M."/>
            <person name="Andersen M.R."/>
            <person name="Archer D.B."/>
            <person name="Baker S.E."/>
            <person name="Benoit I."/>
            <person name="Brakhage A.A."/>
            <person name="Braus G.H."/>
            <person name="Fischer R."/>
            <person name="Frisvad J.C."/>
            <person name="Goldman G.H."/>
            <person name="Houbraken J."/>
            <person name="Oakley B."/>
            <person name="Pocsi I."/>
            <person name="Scazzocchio C."/>
            <person name="Seiboth B."/>
            <person name="vanKuyk P.A."/>
            <person name="Wortman J."/>
            <person name="Dyer P.S."/>
            <person name="Grigoriev I.V."/>
        </authorList>
    </citation>
    <scope>NUCLEOTIDE SEQUENCE [LARGE SCALE GENOMIC DNA]</scope>
    <source>
        <strain evidence="3">CBS 101740 / IMI 381727 / IBT 21946</strain>
    </source>
</reference>